<accession>A0A6J5TIK4</accession>
<gene>
    <name evidence="1" type="ORF">CURHAP_LOCUS4722</name>
    <name evidence="2" type="ORF">ORAREDHAP_LOCUS4779</name>
</gene>
<sequence length="60" mass="6714">MPTPSSKSCKGKKEARENIKYLPFLGKLKSVPRGVLLAPLTPLVSHHPSKDKSLVWSLWM</sequence>
<keyword evidence="4" id="KW-1185">Reference proteome</keyword>
<evidence type="ECO:0000313" key="3">
    <source>
        <dbReference type="Proteomes" id="UP000507222"/>
    </source>
</evidence>
<evidence type="ECO:0000313" key="4">
    <source>
        <dbReference type="Proteomes" id="UP000507245"/>
    </source>
</evidence>
<reference evidence="1 3" key="2">
    <citation type="submission" date="2020-05" db="EMBL/GenBank/DDBJ databases">
        <authorList>
            <person name="Campoy J."/>
            <person name="Schneeberger K."/>
            <person name="Spophaly S."/>
        </authorList>
    </citation>
    <scope>NUCLEOTIDE SEQUENCE [LARGE SCALE GENOMIC DNA]</scope>
    <source>
        <strain evidence="1">PruArmRojPasFocal</strain>
    </source>
</reference>
<dbReference type="EMBL" id="CAEKKB010000001">
    <property type="protein sequence ID" value="CAB4294365.1"/>
    <property type="molecule type" value="Genomic_DNA"/>
</dbReference>
<dbReference type="EMBL" id="CAEKDK010000001">
    <property type="protein sequence ID" value="CAB4263756.1"/>
    <property type="molecule type" value="Genomic_DNA"/>
</dbReference>
<evidence type="ECO:0000313" key="1">
    <source>
        <dbReference type="EMBL" id="CAB4263756.1"/>
    </source>
</evidence>
<organism evidence="1 3">
    <name type="scientific">Prunus armeniaca</name>
    <name type="common">Apricot</name>
    <name type="synonym">Armeniaca vulgaris</name>
    <dbReference type="NCBI Taxonomy" id="36596"/>
    <lineage>
        <taxon>Eukaryota</taxon>
        <taxon>Viridiplantae</taxon>
        <taxon>Streptophyta</taxon>
        <taxon>Embryophyta</taxon>
        <taxon>Tracheophyta</taxon>
        <taxon>Spermatophyta</taxon>
        <taxon>Magnoliopsida</taxon>
        <taxon>eudicotyledons</taxon>
        <taxon>Gunneridae</taxon>
        <taxon>Pentapetalae</taxon>
        <taxon>rosids</taxon>
        <taxon>fabids</taxon>
        <taxon>Rosales</taxon>
        <taxon>Rosaceae</taxon>
        <taxon>Amygdaloideae</taxon>
        <taxon>Amygdaleae</taxon>
        <taxon>Prunus</taxon>
    </lineage>
</organism>
<proteinExistence type="predicted"/>
<evidence type="ECO:0000313" key="2">
    <source>
        <dbReference type="EMBL" id="CAB4294365.1"/>
    </source>
</evidence>
<reference evidence="4" key="1">
    <citation type="journal article" date="2020" name="Genome Biol.">
        <title>Gamete binning: chromosome-level and haplotype-resolved genome assembly enabled by high-throughput single-cell sequencing of gamete genomes.</title>
        <authorList>
            <person name="Campoy J.A."/>
            <person name="Sun H."/>
            <person name="Goel M."/>
            <person name="Jiao W.-B."/>
            <person name="Folz-Donahue K."/>
            <person name="Wang N."/>
            <person name="Rubio M."/>
            <person name="Liu C."/>
            <person name="Kukat C."/>
            <person name="Ruiz D."/>
            <person name="Huettel B."/>
            <person name="Schneeberger K."/>
        </authorList>
    </citation>
    <scope>NUCLEOTIDE SEQUENCE [LARGE SCALE GENOMIC DNA]</scope>
    <source>
        <strain evidence="4">cv. Rojo Pasion</strain>
    </source>
</reference>
<dbReference type="Proteomes" id="UP000507245">
    <property type="component" value="Unassembled WGS sequence"/>
</dbReference>
<name>A0A6J5TIK4_PRUAR</name>
<dbReference type="AlphaFoldDB" id="A0A6J5TIK4"/>
<dbReference type="Proteomes" id="UP000507222">
    <property type="component" value="Unassembled WGS sequence"/>
</dbReference>
<protein>
    <submittedName>
        <fullName evidence="1">Uncharacterized protein</fullName>
    </submittedName>
</protein>